<sequence length="207" mass="24318">MDNGVEQLSVDESSDESKSDHFSQDNDLEERNHQEFDDFQLENEEDIEELFVQNKSTDEEDKLVEKSDDDNEQDKENIIDGDSDSDGIEPDAEVMKLHQEKLNTPRKIDLKELEKIKQEEIAIKRMQEIRELELLQKIEESKQLKVSESDLISPIDKTQGLEFFMKGVEMNEQQKNELETRKQQLVEDKQQQKGEQTAEEQEQDEQT</sequence>
<dbReference type="AlphaFoldDB" id="A0A5J4TJU8"/>
<name>A0A5J4TJU8_9EUKA</name>
<gene>
    <name evidence="2" type="ORF">EZS28_045915</name>
</gene>
<feature type="region of interest" description="Disordered" evidence="1">
    <location>
        <begin position="1"/>
        <end position="90"/>
    </location>
</feature>
<organism evidence="2 3">
    <name type="scientific">Streblomastix strix</name>
    <dbReference type="NCBI Taxonomy" id="222440"/>
    <lineage>
        <taxon>Eukaryota</taxon>
        <taxon>Metamonada</taxon>
        <taxon>Preaxostyla</taxon>
        <taxon>Oxymonadida</taxon>
        <taxon>Streblomastigidae</taxon>
        <taxon>Streblomastix</taxon>
    </lineage>
</organism>
<evidence type="ECO:0000313" key="2">
    <source>
        <dbReference type="EMBL" id="KAA6358558.1"/>
    </source>
</evidence>
<evidence type="ECO:0000313" key="3">
    <source>
        <dbReference type="Proteomes" id="UP000324800"/>
    </source>
</evidence>
<accession>A0A5J4TJU8</accession>
<dbReference type="Proteomes" id="UP000324800">
    <property type="component" value="Unassembled WGS sequence"/>
</dbReference>
<feature type="compositionally biased region" description="Acidic residues" evidence="1">
    <location>
        <begin position="37"/>
        <end position="49"/>
    </location>
</feature>
<reference evidence="2 3" key="1">
    <citation type="submission" date="2019-03" db="EMBL/GenBank/DDBJ databases">
        <title>Single cell metagenomics reveals metabolic interactions within the superorganism composed of flagellate Streblomastix strix and complex community of Bacteroidetes bacteria on its surface.</title>
        <authorList>
            <person name="Treitli S.C."/>
            <person name="Kolisko M."/>
            <person name="Husnik F."/>
            <person name="Keeling P."/>
            <person name="Hampl V."/>
        </authorList>
    </citation>
    <scope>NUCLEOTIDE SEQUENCE [LARGE SCALE GENOMIC DNA]</scope>
    <source>
        <strain evidence="2">ST1C</strain>
    </source>
</reference>
<feature type="region of interest" description="Disordered" evidence="1">
    <location>
        <begin position="172"/>
        <end position="207"/>
    </location>
</feature>
<evidence type="ECO:0000256" key="1">
    <source>
        <dbReference type="SAM" id="MobiDB-lite"/>
    </source>
</evidence>
<comment type="caution">
    <text evidence="2">The sequence shown here is derived from an EMBL/GenBank/DDBJ whole genome shotgun (WGS) entry which is preliminary data.</text>
</comment>
<feature type="compositionally biased region" description="Acidic residues" evidence="1">
    <location>
        <begin position="58"/>
        <end position="90"/>
    </location>
</feature>
<proteinExistence type="predicted"/>
<dbReference type="EMBL" id="SNRW01029689">
    <property type="protein sequence ID" value="KAA6358558.1"/>
    <property type="molecule type" value="Genomic_DNA"/>
</dbReference>
<protein>
    <submittedName>
        <fullName evidence="2">Uncharacterized protein</fullName>
    </submittedName>
</protein>
<feature type="compositionally biased region" description="Acidic residues" evidence="1">
    <location>
        <begin position="197"/>
        <end position="207"/>
    </location>
</feature>
<feature type="non-terminal residue" evidence="2">
    <location>
        <position position="207"/>
    </location>
</feature>
<feature type="compositionally biased region" description="Basic and acidic residues" evidence="1">
    <location>
        <begin position="15"/>
        <end position="36"/>
    </location>
</feature>
<feature type="compositionally biased region" description="Basic and acidic residues" evidence="1">
    <location>
        <begin position="172"/>
        <end position="192"/>
    </location>
</feature>